<dbReference type="Gene3D" id="1.10.150.390">
    <property type="match status" value="1"/>
</dbReference>
<evidence type="ECO:0000256" key="1">
    <source>
        <dbReference type="ARBA" id="ARBA00022478"/>
    </source>
</evidence>
<sequence>MNSDMEQRIDTLELPYRTREDLKASLAERDVTDEEFDRILEMVFSEYRKSRIEPCEAVGVVAAQSIGEPGTQMTMRTFHYAGVAEINVTLGLPRLIEIMDARREPSTPTMAVYLHNDWAFNRDRAREVSWQIEAAPLHEFGDITIDMENMQVLVLLNKAVCDRRKISVEEILEAAPRKIREKRHFRDFDVEGDLKKASITFTPKNRESYQNLFQLAEHVRHVIVQGIDDIERVVVRKEGGEYILYTEGSNLKDVFEVEGVDTSRTRSNNISEIADVLGIEAGRNAIIQEALSTLNEQGIGVDVRHIMLVADMMCMEGEVKQIGRHGIAGEKESVLSRAAFEVTVNHLLDAAIANEVDELNGVTENVIVGQPIQLGTGDVKLIAKPINLKI</sequence>
<reference evidence="10 11" key="1">
    <citation type="submission" date="2020-05" db="EMBL/GenBank/DDBJ databases">
        <title>Isolation and characterization of methanoarchaea from a cold seep at offshore SW Taiwan.</title>
        <authorList>
            <person name="Chen Y.-W."/>
            <person name="Chen S.-C."/>
            <person name="Lai M.-C."/>
        </authorList>
    </citation>
    <scope>NUCLEOTIDE SEQUENCE [LARGE SCALE GENOMIC DNA]</scope>
    <source>
        <strain evidence="10 11">YWC-01</strain>
    </source>
</reference>
<evidence type="ECO:0000256" key="3">
    <source>
        <dbReference type="ARBA" id="ARBA00022679"/>
    </source>
</evidence>
<dbReference type="HAMAP" id="MF_00411">
    <property type="entry name" value="RNApol_arch_Rpo1C"/>
    <property type="match status" value="1"/>
</dbReference>
<name>A0ABU3YZS2_9EURY</name>
<comment type="subunit">
    <text evidence="8">Part of the RNA polymerase complex.</text>
</comment>
<dbReference type="CDD" id="cd06528">
    <property type="entry name" value="RNAP_A"/>
    <property type="match status" value="1"/>
</dbReference>
<keyword evidence="6 8" id="KW-0804">Transcription</keyword>
<dbReference type="EMBL" id="JABFFQ010000001">
    <property type="protein sequence ID" value="MDV4342060.1"/>
    <property type="molecule type" value="Genomic_DNA"/>
</dbReference>
<protein>
    <recommendedName>
        <fullName evidence="8">DNA-directed RNA polymerase subunit Rpo1C</fullName>
        <ecNumber evidence="8">2.7.7.6</ecNumber>
    </recommendedName>
    <alternativeName>
        <fullName evidence="8">DNA-directed RNA polymerase subunit A''</fullName>
    </alternativeName>
</protein>
<evidence type="ECO:0000256" key="8">
    <source>
        <dbReference type="HAMAP-Rule" id="MF_00411"/>
    </source>
</evidence>
<dbReference type="GO" id="GO:0000428">
    <property type="term" value="C:DNA-directed RNA polymerase complex"/>
    <property type="evidence" value="ECO:0007669"/>
    <property type="project" value="UniProtKB-KW"/>
</dbReference>
<evidence type="ECO:0000256" key="6">
    <source>
        <dbReference type="ARBA" id="ARBA00023163"/>
    </source>
</evidence>
<dbReference type="SUPFAM" id="SSF64484">
    <property type="entry name" value="beta and beta-prime subunits of DNA dependent RNA-polymerase"/>
    <property type="match status" value="1"/>
</dbReference>
<comment type="similarity">
    <text evidence="8">Belongs to the RNA polymerase beta' chain family.</text>
</comment>
<dbReference type="PANTHER" id="PTHR19376:SF32">
    <property type="entry name" value="DNA-DIRECTED RNA POLYMERASE III SUBUNIT RPC1"/>
    <property type="match status" value="1"/>
</dbReference>
<comment type="function">
    <text evidence="8">DNA-dependent RNA polymerase (RNAP) catalyzes the transcription of DNA into RNA using the four ribonucleoside triphosphates as substrates. Forms part of the jaw domain.</text>
</comment>
<evidence type="ECO:0000313" key="11">
    <source>
        <dbReference type="Proteomes" id="UP001273768"/>
    </source>
</evidence>
<dbReference type="NCBIfam" id="TIGR02389">
    <property type="entry name" value="RNA_pol_rpoA2"/>
    <property type="match status" value="1"/>
</dbReference>
<dbReference type="InterPro" id="IPR012757">
    <property type="entry name" value="RPO1C"/>
</dbReference>
<evidence type="ECO:0000256" key="4">
    <source>
        <dbReference type="ARBA" id="ARBA00022695"/>
    </source>
</evidence>
<gene>
    <name evidence="8 10" type="primary">rpoA2</name>
    <name evidence="8" type="synonym">rpo1C</name>
    <name evidence="10" type="ORF">HL657_02470</name>
</gene>
<organism evidence="10 11">
    <name type="scientific">Methanoculleus nereidis</name>
    <dbReference type="NCBI Taxonomy" id="2735141"/>
    <lineage>
        <taxon>Archaea</taxon>
        <taxon>Methanobacteriati</taxon>
        <taxon>Methanobacteriota</taxon>
        <taxon>Stenosarchaea group</taxon>
        <taxon>Methanomicrobia</taxon>
        <taxon>Methanomicrobiales</taxon>
        <taxon>Methanomicrobiaceae</taxon>
        <taxon>Methanoculleus</taxon>
    </lineage>
</organism>
<accession>A0ABU3YZS2</accession>
<feature type="domain" description="RNA polymerase Rpb1" evidence="9">
    <location>
        <begin position="49"/>
        <end position="333"/>
    </location>
</feature>
<keyword evidence="1 8" id="KW-0240">DNA-directed RNA polymerase</keyword>
<dbReference type="EC" id="2.7.7.6" evidence="8"/>
<dbReference type="InterPro" id="IPR007081">
    <property type="entry name" value="RNA_pol_Rpb1_5"/>
</dbReference>
<evidence type="ECO:0000256" key="7">
    <source>
        <dbReference type="ARBA" id="ARBA00048552"/>
    </source>
</evidence>
<keyword evidence="5 8" id="KW-0238">DNA-binding</keyword>
<evidence type="ECO:0000256" key="2">
    <source>
        <dbReference type="ARBA" id="ARBA00022490"/>
    </source>
</evidence>
<keyword evidence="11" id="KW-1185">Reference proteome</keyword>
<comment type="catalytic activity">
    <reaction evidence="7 8">
        <text>RNA(n) + a ribonucleoside 5'-triphosphate = RNA(n+1) + diphosphate</text>
        <dbReference type="Rhea" id="RHEA:21248"/>
        <dbReference type="Rhea" id="RHEA-COMP:14527"/>
        <dbReference type="Rhea" id="RHEA-COMP:17342"/>
        <dbReference type="ChEBI" id="CHEBI:33019"/>
        <dbReference type="ChEBI" id="CHEBI:61557"/>
        <dbReference type="ChEBI" id="CHEBI:140395"/>
        <dbReference type="EC" id="2.7.7.6"/>
    </reaction>
</comment>
<keyword evidence="2 8" id="KW-0963">Cytoplasm</keyword>
<keyword evidence="3 8" id="KW-0808">Transferase</keyword>
<dbReference type="Proteomes" id="UP001273768">
    <property type="component" value="Unassembled WGS sequence"/>
</dbReference>
<keyword evidence="4 8" id="KW-0548">Nucleotidyltransferase</keyword>
<proteinExistence type="inferred from homology"/>
<dbReference type="GO" id="GO:0003899">
    <property type="term" value="F:DNA-directed RNA polymerase activity"/>
    <property type="evidence" value="ECO:0007669"/>
    <property type="project" value="UniProtKB-EC"/>
</dbReference>
<dbReference type="PANTHER" id="PTHR19376">
    <property type="entry name" value="DNA-DIRECTED RNA POLYMERASE"/>
    <property type="match status" value="1"/>
</dbReference>
<evidence type="ECO:0000313" key="10">
    <source>
        <dbReference type="EMBL" id="MDV4342060.1"/>
    </source>
</evidence>
<dbReference type="Pfam" id="PF04998">
    <property type="entry name" value="RNA_pol_Rpb1_5"/>
    <property type="match status" value="1"/>
</dbReference>
<comment type="caution">
    <text evidence="10">The sequence shown here is derived from an EMBL/GenBank/DDBJ whole genome shotgun (WGS) entry which is preliminary data.</text>
</comment>
<evidence type="ECO:0000256" key="5">
    <source>
        <dbReference type="ARBA" id="ARBA00023125"/>
    </source>
</evidence>
<dbReference type="InterPro" id="IPR045867">
    <property type="entry name" value="DNA-dir_RpoC_beta_prime"/>
</dbReference>
<evidence type="ECO:0000259" key="9">
    <source>
        <dbReference type="Pfam" id="PF04998"/>
    </source>
</evidence>
<comment type="subcellular location">
    <subcellularLocation>
        <location evidence="8">Cytoplasm</location>
    </subcellularLocation>
</comment>